<dbReference type="AlphaFoldDB" id="A0A4D4JEI3"/>
<evidence type="ECO:0000259" key="2">
    <source>
        <dbReference type="Pfam" id="PF14361"/>
    </source>
</evidence>
<dbReference type="Proteomes" id="UP000298860">
    <property type="component" value="Unassembled WGS sequence"/>
</dbReference>
<evidence type="ECO:0000259" key="1">
    <source>
        <dbReference type="Pfam" id="PF13556"/>
    </source>
</evidence>
<proteinExistence type="predicted"/>
<organism evidence="3 4">
    <name type="scientific">Gandjariella thermophila</name>
    <dbReference type="NCBI Taxonomy" id="1931992"/>
    <lineage>
        <taxon>Bacteria</taxon>
        <taxon>Bacillati</taxon>
        <taxon>Actinomycetota</taxon>
        <taxon>Actinomycetes</taxon>
        <taxon>Pseudonocardiales</taxon>
        <taxon>Pseudonocardiaceae</taxon>
        <taxon>Gandjariella</taxon>
    </lineage>
</organism>
<dbReference type="Pfam" id="PF13556">
    <property type="entry name" value="HTH_30"/>
    <property type="match status" value="1"/>
</dbReference>
<gene>
    <name evidence="3" type="ORF">GTS_44090</name>
</gene>
<feature type="domain" description="RsbT co-antagonist protein RsbRD N-terminal" evidence="2">
    <location>
        <begin position="6"/>
        <end position="144"/>
    </location>
</feature>
<dbReference type="EMBL" id="BJFL01000028">
    <property type="protein sequence ID" value="GDY32776.1"/>
    <property type="molecule type" value="Genomic_DNA"/>
</dbReference>
<evidence type="ECO:0000313" key="4">
    <source>
        <dbReference type="Proteomes" id="UP000298860"/>
    </source>
</evidence>
<dbReference type="Pfam" id="PF14361">
    <property type="entry name" value="RsbRD_N"/>
    <property type="match status" value="1"/>
</dbReference>
<dbReference type="PANTHER" id="PTHR33744">
    <property type="entry name" value="CARBOHYDRATE DIACID REGULATOR"/>
    <property type="match status" value="1"/>
</dbReference>
<dbReference type="PANTHER" id="PTHR33744:SF1">
    <property type="entry name" value="DNA-BINDING TRANSCRIPTIONAL ACTIVATOR ADER"/>
    <property type="match status" value="1"/>
</dbReference>
<evidence type="ECO:0000313" key="3">
    <source>
        <dbReference type="EMBL" id="GDY32776.1"/>
    </source>
</evidence>
<dbReference type="InterPro" id="IPR025736">
    <property type="entry name" value="PucR_C-HTH_dom"/>
</dbReference>
<feature type="domain" description="PucR C-terminal helix-turn-helix" evidence="1">
    <location>
        <begin position="290"/>
        <end position="340"/>
    </location>
</feature>
<dbReference type="InterPro" id="IPR025751">
    <property type="entry name" value="RsbRD_N_dom"/>
</dbReference>
<sequence length="353" mass="38829">MLADSDRLADELLARHRQAIIGGEDSPLPPEEAREYVRWIVRAFLGGIRERRQPAGEEITRCEGFGARHARHGLTASAVAHGHLLGHRELWQRVIEEVLNRSGVDPAPMATMFVYSLQWLDAVISAINRGFQVQAFETHSARERAHRQLVTLLETGPADGDTVRSLVAGLDLDPEGMFVAVHGRGACPGNHNPVPADYPETRLVQGEDVAKVLGRPVPGERWGIGAARRGLPGAQRSIVDAKLAYAALPDRGGRMDFADSWYLCLARAHREAIDPLMETTREVARSRPHLLDAVVAFADARFSVTSAARALLVHPNTLSYRLDQWQRLTTLDPRTVTGLAQSLYVARVPSPKA</sequence>
<reference evidence="4" key="1">
    <citation type="submission" date="2019-04" db="EMBL/GenBank/DDBJ databases">
        <title>Draft genome sequence of Pseudonocardiaceae bacterium SL3-2-4.</title>
        <authorList>
            <person name="Ningsih F."/>
            <person name="Yokota A."/>
            <person name="Sakai Y."/>
            <person name="Nanatani K."/>
            <person name="Yabe S."/>
            <person name="Oetari A."/>
            <person name="Sjamsuridzal W."/>
        </authorList>
    </citation>
    <scope>NUCLEOTIDE SEQUENCE [LARGE SCALE GENOMIC DNA]</scope>
    <source>
        <strain evidence="4">SL3-2-4</strain>
    </source>
</reference>
<name>A0A4D4JEI3_9PSEU</name>
<comment type="caution">
    <text evidence="3">The sequence shown here is derived from an EMBL/GenBank/DDBJ whole genome shotgun (WGS) entry which is preliminary data.</text>
</comment>
<dbReference type="InterPro" id="IPR051448">
    <property type="entry name" value="CdaR-like_regulators"/>
</dbReference>
<accession>A0A4D4JEI3</accession>
<keyword evidence="4" id="KW-1185">Reference proteome</keyword>
<dbReference type="Gene3D" id="1.10.10.2840">
    <property type="entry name" value="PucR C-terminal helix-turn-helix domain"/>
    <property type="match status" value="1"/>
</dbReference>
<protein>
    <submittedName>
        <fullName evidence="3">Uncharacterized protein</fullName>
    </submittedName>
</protein>
<dbReference type="InterPro" id="IPR042070">
    <property type="entry name" value="PucR_C-HTH_sf"/>
</dbReference>